<comment type="caution">
    <text evidence="2">The sequence shown here is derived from an EMBL/GenBank/DDBJ whole genome shotgun (WGS) entry which is preliminary data.</text>
</comment>
<evidence type="ECO:0000313" key="2">
    <source>
        <dbReference type="EMBL" id="KAH7127073.1"/>
    </source>
</evidence>
<dbReference type="AlphaFoldDB" id="A0A9P9DXH7"/>
<reference evidence="2" key="1">
    <citation type="journal article" date="2021" name="Nat. Commun.">
        <title>Genetic determinants of endophytism in the Arabidopsis root mycobiome.</title>
        <authorList>
            <person name="Mesny F."/>
            <person name="Miyauchi S."/>
            <person name="Thiergart T."/>
            <person name="Pickel B."/>
            <person name="Atanasova L."/>
            <person name="Karlsson M."/>
            <person name="Huettel B."/>
            <person name="Barry K.W."/>
            <person name="Haridas S."/>
            <person name="Chen C."/>
            <person name="Bauer D."/>
            <person name="Andreopoulos W."/>
            <person name="Pangilinan J."/>
            <person name="LaButti K."/>
            <person name="Riley R."/>
            <person name="Lipzen A."/>
            <person name="Clum A."/>
            <person name="Drula E."/>
            <person name="Henrissat B."/>
            <person name="Kohler A."/>
            <person name="Grigoriev I.V."/>
            <person name="Martin F.M."/>
            <person name="Hacquard S."/>
        </authorList>
    </citation>
    <scope>NUCLEOTIDE SEQUENCE</scope>
    <source>
        <strain evidence="2">MPI-CAGE-CH-0243</strain>
    </source>
</reference>
<keyword evidence="3" id="KW-1185">Reference proteome</keyword>
<dbReference type="Proteomes" id="UP000700596">
    <property type="component" value="Unassembled WGS sequence"/>
</dbReference>
<organism evidence="2 3">
    <name type="scientific">Dendryphion nanum</name>
    <dbReference type="NCBI Taxonomy" id="256645"/>
    <lineage>
        <taxon>Eukaryota</taxon>
        <taxon>Fungi</taxon>
        <taxon>Dikarya</taxon>
        <taxon>Ascomycota</taxon>
        <taxon>Pezizomycotina</taxon>
        <taxon>Dothideomycetes</taxon>
        <taxon>Pleosporomycetidae</taxon>
        <taxon>Pleosporales</taxon>
        <taxon>Torulaceae</taxon>
        <taxon>Dendryphion</taxon>
    </lineage>
</organism>
<sequence length="418" mass="47821">MSQQHQKTPRPATRCIQRFDMPYNNASVNASEVIHNTTQGYRYSTVDKSVQTEPEPRPSNTTDGSNASSRVDTTGTSTPSTIKSNLIIPKHKCILCHSSHSQPRRPITNNPYEIGLLLKPTQWNEIEQWAKSQEELEKIHAAERKQAQPKLDALMKRSIASLKVRYSEAQGLGKEMFDLALKIDEERSDTRRPAPAKEIDEVWNLWLVPSQDQKNTKGFSEPLMFNIPLHSIPQSGLTETPLRDGYSCERKRAIWLCLNARNQEQWDALRMKTLSGKDVSCDLVDASGSLRLPTRLRSLGKTALISQLARRVNMHQETNVEKRVDLRLCVLWSQKERRAREQAALITDPGWRDVEFETEIEELRRQCGVDVRVCEEIVTEYKDTLQGAILEAVERERRRAVQALRARAETGEGRWIES</sequence>
<gene>
    <name evidence="2" type="ORF">B0J11DRAFT_614393</name>
</gene>
<name>A0A9P9DXH7_9PLEO</name>
<dbReference type="OrthoDB" id="10630249at2759"/>
<proteinExistence type="predicted"/>
<evidence type="ECO:0000313" key="3">
    <source>
        <dbReference type="Proteomes" id="UP000700596"/>
    </source>
</evidence>
<dbReference type="EMBL" id="JAGMWT010000006">
    <property type="protein sequence ID" value="KAH7127073.1"/>
    <property type="molecule type" value="Genomic_DNA"/>
</dbReference>
<feature type="region of interest" description="Disordered" evidence="1">
    <location>
        <begin position="47"/>
        <end position="82"/>
    </location>
</feature>
<protein>
    <submittedName>
        <fullName evidence="2">Uncharacterized protein</fullName>
    </submittedName>
</protein>
<accession>A0A9P9DXH7</accession>
<evidence type="ECO:0000256" key="1">
    <source>
        <dbReference type="SAM" id="MobiDB-lite"/>
    </source>
</evidence>